<proteinExistence type="inferred from homology"/>
<protein>
    <recommendedName>
        <fullName evidence="4">Inhibitor I9 domain-containing protein</fullName>
    </recommendedName>
</protein>
<dbReference type="PANTHER" id="PTHR28288:SF2">
    <property type="entry name" value="PROTEASE B INHIBITOR 2"/>
    <property type="match status" value="1"/>
</dbReference>
<name>A0A3D8SVI5_9EURO</name>
<dbReference type="InterPro" id="IPR037045">
    <property type="entry name" value="S8pro/Inhibitor_I9_sf"/>
</dbReference>
<dbReference type="Gene3D" id="3.30.70.80">
    <property type="entry name" value="Peptidase S8 propeptide/proteinase inhibitor I9"/>
    <property type="match status" value="1"/>
</dbReference>
<keyword evidence="3" id="KW-1185">Reference proteome</keyword>
<evidence type="ECO:0000313" key="2">
    <source>
        <dbReference type="EMBL" id="RDW90284.1"/>
    </source>
</evidence>
<dbReference type="GeneID" id="38112429"/>
<reference evidence="2 3" key="1">
    <citation type="journal article" date="2018" name="IMA Fungus">
        <title>IMA Genome-F 9: Draft genome sequence of Annulohypoxylon stygium, Aspergillus mulundensis, Berkeleyomyces basicola (syn. Thielaviopsis basicola), Ceratocystis smalleyi, two Cercospora beticola strains, Coleophoma cylindrospora, Fusarium fracticaudum, Phialophora cf. hyalina, and Morchella septimelata.</title>
        <authorList>
            <person name="Wingfield B.D."/>
            <person name="Bills G.F."/>
            <person name="Dong Y."/>
            <person name="Huang W."/>
            <person name="Nel W.J."/>
            <person name="Swalarsk-Parry B.S."/>
            <person name="Vaghefi N."/>
            <person name="Wilken P.M."/>
            <person name="An Z."/>
            <person name="de Beer Z.W."/>
            <person name="De Vos L."/>
            <person name="Chen L."/>
            <person name="Duong T.A."/>
            <person name="Gao Y."/>
            <person name="Hammerbacher A."/>
            <person name="Kikkert J.R."/>
            <person name="Li Y."/>
            <person name="Li H."/>
            <person name="Li K."/>
            <person name="Li Q."/>
            <person name="Liu X."/>
            <person name="Ma X."/>
            <person name="Naidoo K."/>
            <person name="Pethybridge S.J."/>
            <person name="Sun J."/>
            <person name="Steenkamp E.T."/>
            <person name="van der Nest M.A."/>
            <person name="van Wyk S."/>
            <person name="Wingfield M.J."/>
            <person name="Xiong C."/>
            <person name="Yue Q."/>
            <person name="Zhang X."/>
        </authorList>
    </citation>
    <scope>NUCLEOTIDE SEQUENCE [LARGE SCALE GENOMIC DNA]</scope>
    <source>
        <strain evidence="2 3">DSM 5745</strain>
    </source>
</reference>
<dbReference type="AlphaFoldDB" id="A0A3D8SVI5"/>
<dbReference type="FunFam" id="3.30.70.80:FF:000005">
    <property type="entry name" value="Proteinase inhibitor I2B"/>
    <property type="match status" value="1"/>
</dbReference>
<organism evidence="2 3">
    <name type="scientific">Aspergillus mulundensis</name>
    <dbReference type="NCBI Taxonomy" id="1810919"/>
    <lineage>
        <taxon>Eukaryota</taxon>
        <taxon>Fungi</taxon>
        <taxon>Dikarya</taxon>
        <taxon>Ascomycota</taxon>
        <taxon>Pezizomycotina</taxon>
        <taxon>Eurotiomycetes</taxon>
        <taxon>Eurotiomycetidae</taxon>
        <taxon>Eurotiales</taxon>
        <taxon>Aspergillaceae</taxon>
        <taxon>Aspergillus</taxon>
        <taxon>Aspergillus subgen. Nidulantes</taxon>
    </lineage>
</organism>
<comment type="similarity">
    <text evidence="1">Belongs to the protease inhibitor I9 family.</text>
</comment>
<gene>
    <name evidence="2" type="ORF">DSM5745_02059</name>
</gene>
<dbReference type="OrthoDB" id="5518345at2759"/>
<dbReference type="EMBL" id="PVWQ01000002">
    <property type="protein sequence ID" value="RDW90284.1"/>
    <property type="molecule type" value="Genomic_DNA"/>
</dbReference>
<dbReference type="GO" id="GO:0004866">
    <property type="term" value="F:endopeptidase inhibitor activity"/>
    <property type="evidence" value="ECO:0007669"/>
    <property type="project" value="TreeGrafter"/>
</dbReference>
<dbReference type="RefSeq" id="XP_026607238.1">
    <property type="nucleotide sequence ID" value="XM_026744075.1"/>
</dbReference>
<sequence length="90" mass="10178">MPLYNVRLTTLCLAAHLGTNTPLFQVTLKKDSPIEELHKAKEAAREKGGTIKHEYTLIKGFTVEYPDDLVQVFESSEHIHVEQDGEVKTQ</sequence>
<accession>A0A3D8SVI5</accession>
<dbReference type="GO" id="GO:0042144">
    <property type="term" value="P:vacuole fusion, non-autophagic"/>
    <property type="evidence" value="ECO:0007669"/>
    <property type="project" value="TreeGrafter"/>
</dbReference>
<dbReference type="PANTHER" id="PTHR28288">
    <property type="entry name" value="PROTEASE B INHIBITOR 2"/>
    <property type="match status" value="1"/>
</dbReference>
<dbReference type="InterPro" id="IPR052471">
    <property type="entry name" value="PBI_I9"/>
</dbReference>
<evidence type="ECO:0008006" key="4">
    <source>
        <dbReference type="Google" id="ProtNLM"/>
    </source>
</evidence>
<dbReference type="STRING" id="1810919.A0A3D8SVI5"/>
<dbReference type="SUPFAM" id="SSF54897">
    <property type="entry name" value="Protease propeptides/inhibitors"/>
    <property type="match status" value="1"/>
</dbReference>
<comment type="caution">
    <text evidence="2">The sequence shown here is derived from an EMBL/GenBank/DDBJ whole genome shotgun (WGS) entry which is preliminary data.</text>
</comment>
<evidence type="ECO:0000256" key="1">
    <source>
        <dbReference type="ARBA" id="ARBA00038069"/>
    </source>
</evidence>
<dbReference type="Proteomes" id="UP000256690">
    <property type="component" value="Unassembled WGS sequence"/>
</dbReference>
<evidence type="ECO:0000313" key="3">
    <source>
        <dbReference type="Proteomes" id="UP000256690"/>
    </source>
</evidence>